<dbReference type="Gene3D" id="1.10.287.70">
    <property type="match status" value="1"/>
</dbReference>
<reference evidence="14 15" key="1">
    <citation type="journal article" date="2015" name="Genome Biol. Evol.">
        <title>Comparative Genomics of a Bacterivorous Green Alga Reveals Evolutionary Causalities and Consequences of Phago-Mixotrophic Mode of Nutrition.</title>
        <authorList>
            <person name="Burns J.A."/>
            <person name="Paasch A."/>
            <person name="Narechania A."/>
            <person name="Kim E."/>
        </authorList>
    </citation>
    <scope>NUCLEOTIDE SEQUENCE [LARGE SCALE GENOMIC DNA]</scope>
    <source>
        <strain evidence="14 15">PLY_AMNH</strain>
    </source>
</reference>
<feature type="region of interest" description="Disordered" evidence="11">
    <location>
        <begin position="320"/>
        <end position="375"/>
    </location>
</feature>
<evidence type="ECO:0000259" key="13">
    <source>
        <dbReference type="Pfam" id="PF00520"/>
    </source>
</evidence>
<evidence type="ECO:0000256" key="10">
    <source>
        <dbReference type="ARBA" id="ARBA00023303"/>
    </source>
</evidence>
<evidence type="ECO:0000256" key="5">
    <source>
        <dbReference type="ARBA" id="ARBA00022826"/>
    </source>
</evidence>
<feature type="transmembrane region" description="Helical" evidence="12">
    <location>
        <begin position="199"/>
        <end position="222"/>
    </location>
</feature>
<dbReference type="GO" id="GO:0008076">
    <property type="term" value="C:voltage-gated potassium channel complex"/>
    <property type="evidence" value="ECO:0007669"/>
    <property type="project" value="InterPro"/>
</dbReference>
<keyword evidence="5" id="KW-0631">Potassium channel</keyword>
<dbReference type="Pfam" id="PF00520">
    <property type="entry name" value="Ion_trans"/>
    <property type="match status" value="1"/>
</dbReference>
<evidence type="ECO:0000256" key="4">
    <source>
        <dbReference type="ARBA" id="ARBA00022692"/>
    </source>
</evidence>
<proteinExistence type="predicted"/>
<protein>
    <recommendedName>
        <fullName evidence="13">Ion transport domain-containing protein</fullName>
    </recommendedName>
</protein>
<feature type="transmembrane region" description="Helical" evidence="12">
    <location>
        <begin position="66"/>
        <end position="84"/>
    </location>
</feature>
<dbReference type="GO" id="GO:0001508">
    <property type="term" value="P:action potential"/>
    <property type="evidence" value="ECO:0007669"/>
    <property type="project" value="TreeGrafter"/>
</dbReference>
<keyword evidence="9 12" id="KW-0472">Membrane</keyword>
<sequence length="457" mass="51332">MVEKGEVHNPLASYGSTNSDVMRDLSQKKMKVPELVALPGAKRGPPTKSWLFSLLNPCSRRSQAKIYQFTMTAIILLDVTAYIFSTVPSFQSDSRITWYYVIEAFSSSVFALDYFARLKVIGEDRRYEGCLGRLRYALSVESLLDAFATFPFFVELMLNADLPNTTYFRIFRLFRMLRTQSYMRAFISAYRVVYYNSEILAVAFAICAVLTLITSVLMYYLAPPPDELDDPSDFESIPATMYLAILMLTGQGGPAGELPWYTKCIMVLTAVFSVAVFAIPASIYTWGFEHEAMRLFKRKVEDRRKAKKAEREGKVTRWFETSDDSDSDSSNTSGEFFGYSSDSSAWEDYEAAGLGEEDEGEEDDSAKVESTPPSGAEYLAAVAVNRMGASRRRGPKPASANGAKGSWKRIRPFAGRDGSHGLELLDITRDLSLRVERQEEQLATIVKQMEKLVQKLG</sequence>
<comment type="subcellular location">
    <subcellularLocation>
        <location evidence="1">Membrane</location>
        <topology evidence="1">Multi-pass membrane protein</topology>
    </subcellularLocation>
</comment>
<keyword evidence="7 12" id="KW-1133">Transmembrane helix</keyword>
<keyword evidence="3" id="KW-0633">Potassium transport</keyword>
<evidence type="ECO:0000256" key="11">
    <source>
        <dbReference type="SAM" id="MobiDB-lite"/>
    </source>
</evidence>
<keyword evidence="15" id="KW-1185">Reference proteome</keyword>
<evidence type="ECO:0000256" key="9">
    <source>
        <dbReference type="ARBA" id="ARBA00023136"/>
    </source>
</evidence>
<organism evidence="14 15">
    <name type="scientific">Cymbomonas tetramitiformis</name>
    <dbReference type="NCBI Taxonomy" id="36881"/>
    <lineage>
        <taxon>Eukaryota</taxon>
        <taxon>Viridiplantae</taxon>
        <taxon>Chlorophyta</taxon>
        <taxon>Pyramimonadophyceae</taxon>
        <taxon>Pyramimonadales</taxon>
        <taxon>Pyramimonadaceae</taxon>
        <taxon>Cymbomonas</taxon>
    </lineage>
</organism>
<accession>A0AAE0GXR7</accession>
<evidence type="ECO:0000313" key="15">
    <source>
        <dbReference type="Proteomes" id="UP001190700"/>
    </source>
</evidence>
<keyword evidence="4 12" id="KW-0812">Transmembrane</keyword>
<keyword evidence="10" id="KW-0407">Ion channel</keyword>
<feature type="domain" description="Ion transport" evidence="13">
    <location>
        <begin position="65"/>
        <end position="253"/>
    </location>
</feature>
<evidence type="ECO:0000256" key="7">
    <source>
        <dbReference type="ARBA" id="ARBA00022989"/>
    </source>
</evidence>
<dbReference type="AlphaFoldDB" id="A0AAE0GXR7"/>
<evidence type="ECO:0000313" key="14">
    <source>
        <dbReference type="EMBL" id="KAK3285381.1"/>
    </source>
</evidence>
<feature type="transmembrane region" description="Helical" evidence="12">
    <location>
        <begin position="96"/>
        <end position="115"/>
    </location>
</feature>
<dbReference type="InterPro" id="IPR005821">
    <property type="entry name" value="Ion_trans_dom"/>
</dbReference>
<dbReference type="Proteomes" id="UP001190700">
    <property type="component" value="Unassembled WGS sequence"/>
</dbReference>
<evidence type="ECO:0000256" key="6">
    <source>
        <dbReference type="ARBA" id="ARBA00022958"/>
    </source>
</evidence>
<feature type="compositionally biased region" description="Acidic residues" evidence="11">
    <location>
        <begin position="345"/>
        <end position="364"/>
    </location>
</feature>
<feature type="transmembrane region" description="Helical" evidence="12">
    <location>
        <begin position="265"/>
        <end position="288"/>
    </location>
</feature>
<keyword evidence="2" id="KW-0813">Transport</keyword>
<evidence type="ECO:0000256" key="1">
    <source>
        <dbReference type="ARBA" id="ARBA00004141"/>
    </source>
</evidence>
<comment type="caution">
    <text evidence="14">The sequence shown here is derived from an EMBL/GenBank/DDBJ whole genome shotgun (WGS) entry which is preliminary data.</text>
</comment>
<feature type="transmembrane region" description="Helical" evidence="12">
    <location>
        <begin position="234"/>
        <end position="253"/>
    </location>
</feature>
<keyword evidence="6" id="KW-0630">Potassium</keyword>
<dbReference type="PANTHER" id="PTHR11537:SF254">
    <property type="entry name" value="POTASSIUM VOLTAGE-GATED CHANNEL PROTEIN SHAB"/>
    <property type="match status" value="1"/>
</dbReference>
<evidence type="ECO:0000256" key="2">
    <source>
        <dbReference type="ARBA" id="ARBA00022448"/>
    </source>
</evidence>
<gene>
    <name evidence="14" type="ORF">CYMTET_7015</name>
</gene>
<evidence type="ECO:0000256" key="8">
    <source>
        <dbReference type="ARBA" id="ARBA00023065"/>
    </source>
</evidence>
<dbReference type="SUPFAM" id="SSF81324">
    <property type="entry name" value="Voltage-gated potassium channels"/>
    <property type="match status" value="1"/>
</dbReference>
<evidence type="ECO:0000256" key="3">
    <source>
        <dbReference type="ARBA" id="ARBA00022538"/>
    </source>
</evidence>
<dbReference type="GO" id="GO:0005249">
    <property type="term" value="F:voltage-gated potassium channel activity"/>
    <property type="evidence" value="ECO:0007669"/>
    <property type="project" value="InterPro"/>
</dbReference>
<keyword evidence="8" id="KW-0406">Ion transport</keyword>
<feature type="region of interest" description="Disordered" evidence="11">
    <location>
        <begin position="387"/>
        <end position="414"/>
    </location>
</feature>
<dbReference type="EMBL" id="LGRX02001850">
    <property type="protein sequence ID" value="KAK3285381.1"/>
    <property type="molecule type" value="Genomic_DNA"/>
</dbReference>
<evidence type="ECO:0000256" key="12">
    <source>
        <dbReference type="SAM" id="Phobius"/>
    </source>
</evidence>
<dbReference type="InterPro" id="IPR028325">
    <property type="entry name" value="VG_K_chnl"/>
</dbReference>
<name>A0AAE0GXR7_9CHLO</name>
<dbReference type="PANTHER" id="PTHR11537">
    <property type="entry name" value="VOLTAGE-GATED POTASSIUM CHANNEL"/>
    <property type="match status" value="1"/>
</dbReference>